<evidence type="ECO:0000313" key="13">
    <source>
        <dbReference type="EMBL" id="EGC17070.1"/>
    </source>
</evidence>
<reference evidence="13 14" key="1">
    <citation type="submission" date="2011-01" db="EMBL/GenBank/DDBJ databases">
        <authorList>
            <person name="Muzny D."/>
            <person name="Qin X."/>
            <person name="Deng J."/>
            <person name="Jiang H."/>
            <person name="Liu Y."/>
            <person name="Qu J."/>
            <person name="Song X.-Z."/>
            <person name="Zhang L."/>
            <person name="Thornton R."/>
            <person name="Coyle M."/>
            <person name="Francisco L."/>
            <person name="Jackson L."/>
            <person name="Javaid M."/>
            <person name="Korchina V."/>
            <person name="Kovar C."/>
            <person name="Mata R."/>
            <person name="Mathew T."/>
            <person name="Ngo R."/>
            <person name="Nguyen L."/>
            <person name="Nguyen N."/>
            <person name="Okwuonu G."/>
            <person name="Ongeri F."/>
            <person name="Pham C."/>
            <person name="Simmons D."/>
            <person name="Wilczek-Boney K."/>
            <person name="Hale W."/>
            <person name="Jakkamsetti A."/>
            <person name="Pham P."/>
            <person name="Ruth R."/>
            <person name="San Lucas F."/>
            <person name="Warren J."/>
            <person name="Zhang J."/>
            <person name="Zhao Z."/>
            <person name="Zhou C."/>
            <person name="Zhu D."/>
            <person name="Lee S."/>
            <person name="Bess C."/>
            <person name="Blankenburg K."/>
            <person name="Forbes L."/>
            <person name="Fu Q."/>
            <person name="Gubbala S."/>
            <person name="Hirani K."/>
            <person name="Jayaseelan J.C."/>
            <person name="Lara F."/>
            <person name="Munidasa M."/>
            <person name="Palculict T."/>
            <person name="Patil S."/>
            <person name="Pu L.-L."/>
            <person name="Saada N."/>
            <person name="Tang L."/>
            <person name="Weissenberger G."/>
            <person name="Zhu Y."/>
            <person name="Hemphill L."/>
            <person name="Shang Y."/>
            <person name="Youmans B."/>
            <person name="Ayvaz T."/>
            <person name="Ross M."/>
            <person name="Santibanez J."/>
            <person name="Aqrawi P."/>
            <person name="Gross S."/>
            <person name="Joshi V."/>
            <person name="Fowler G."/>
            <person name="Nazareth L."/>
            <person name="Reid J."/>
            <person name="Worley K."/>
            <person name="Petrosino J."/>
            <person name="Highlander S."/>
            <person name="Gibbs R."/>
        </authorList>
    </citation>
    <scope>NUCLEOTIDE SEQUENCE [LARGE SCALE GENOMIC DNA]</scope>
    <source>
        <strain evidence="13 14">ATCC 33394</strain>
    </source>
</reference>
<dbReference type="Pfam" id="PF25885">
    <property type="entry name" value="HH_EMRA"/>
    <property type="match status" value="1"/>
</dbReference>
<sequence>MFCSHSLPQHRQTRPRAKKAACNLHLRMYVYRIIILPNSSDTRSAQPNSALYSYITQVNTMTESTRTPRRNKTPLLVLTLIFAAIGIYWGVKHFGTWQYQESSENAYVNGHLVQISAQIPGRVSQILVDDNDTVQAGQVLAVLDDNNAVLALEKARSQLIQAVRQNARLHSSVNAAQAQSAAQLADVKRAQVAVQKAEADWKRREALRGVDAVSAEEAAHAKNALDNARATLQAAQAAARSAKAQEQAQRDAVGNAVPLEQQPDVLAAASQFKEAWLAVRRTQIVAPVSGQVAKRSVQLGQQIGAGAPLMAIVPMTELWVDVNFKETQLANIKVGQSVDLVSDFYGDDVKFKGVVQGLSAGTGSAFSLLPAQNATGNWIKVVQRVPVRVLLDKQELAAHPLRIGLSMHAVVDTRQAGQLVNAATPKRNSAPVSIPVEDLSQADKLVAEIIAANR</sequence>
<feature type="domain" description="Multidrug export protein EmrA/FarA alpha-helical hairpin" evidence="11">
    <location>
        <begin position="147"/>
        <end position="282"/>
    </location>
</feature>
<evidence type="ECO:0000256" key="2">
    <source>
        <dbReference type="ARBA" id="ARBA00009477"/>
    </source>
</evidence>
<evidence type="ECO:0000256" key="1">
    <source>
        <dbReference type="ARBA" id="ARBA00004377"/>
    </source>
</evidence>
<dbReference type="Gene3D" id="2.40.50.100">
    <property type="match status" value="1"/>
</dbReference>
<dbReference type="InterPro" id="IPR050739">
    <property type="entry name" value="MFP"/>
</dbReference>
<keyword evidence="7 10" id="KW-1133">Transmembrane helix</keyword>
<organism evidence="13 14">
    <name type="scientific">Kingella denitrificans ATCC 33394</name>
    <dbReference type="NCBI Taxonomy" id="888741"/>
    <lineage>
        <taxon>Bacteria</taxon>
        <taxon>Pseudomonadati</taxon>
        <taxon>Pseudomonadota</taxon>
        <taxon>Betaproteobacteria</taxon>
        <taxon>Neisseriales</taxon>
        <taxon>Neisseriaceae</taxon>
        <taxon>Kingella</taxon>
    </lineage>
</organism>
<keyword evidence="5" id="KW-0997">Cell inner membrane</keyword>
<dbReference type="GO" id="GO:1990961">
    <property type="term" value="P:xenobiotic detoxification by transmembrane export across the plasma membrane"/>
    <property type="evidence" value="ECO:0007669"/>
    <property type="project" value="UniProtKB-ARBA"/>
</dbReference>
<dbReference type="PANTHER" id="PTHR30386:SF19">
    <property type="entry name" value="MULTIDRUG EXPORT PROTEIN EMRA-RELATED"/>
    <property type="match status" value="1"/>
</dbReference>
<dbReference type="FunFam" id="2.40.30.170:FF:000003">
    <property type="entry name" value="Multidrug resistance protein A"/>
    <property type="match status" value="1"/>
</dbReference>
<evidence type="ECO:0000256" key="8">
    <source>
        <dbReference type="ARBA" id="ARBA00023136"/>
    </source>
</evidence>
<dbReference type="STRING" id="888741.HMPREF9098_1470"/>
<keyword evidence="8 10" id="KW-0472">Membrane</keyword>
<dbReference type="InterPro" id="IPR058633">
    <property type="entry name" value="EmrA/FarA_HH"/>
</dbReference>
<dbReference type="PANTHER" id="PTHR30386">
    <property type="entry name" value="MEMBRANE FUSION SUBUNIT OF EMRAB-TOLC MULTIDRUG EFFLUX PUMP"/>
    <property type="match status" value="1"/>
</dbReference>
<dbReference type="HOGENOM" id="CLU_018816_15_0_4"/>
<evidence type="ECO:0000256" key="3">
    <source>
        <dbReference type="ARBA" id="ARBA00022448"/>
    </source>
</evidence>
<evidence type="ECO:0000259" key="12">
    <source>
        <dbReference type="Pfam" id="PF25963"/>
    </source>
</evidence>
<dbReference type="GO" id="GO:0005886">
    <property type="term" value="C:plasma membrane"/>
    <property type="evidence" value="ECO:0007669"/>
    <property type="project" value="UniProtKB-SubCell"/>
</dbReference>
<dbReference type="AlphaFoldDB" id="F0F036"/>
<evidence type="ECO:0000256" key="10">
    <source>
        <dbReference type="SAM" id="Phobius"/>
    </source>
</evidence>
<keyword evidence="4" id="KW-1003">Cell membrane</keyword>
<dbReference type="SUPFAM" id="SSF111369">
    <property type="entry name" value="HlyD-like secretion proteins"/>
    <property type="match status" value="2"/>
</dbReference>
<evidence type="ECO:0000256" key="9">
    <source>
        <dbReference type="SAM" id="Coils"/>
    </source>
</evidence>
<proteinExistence type="inferred from homology"/>
<feature type="coiled-coil region" evidence="9">
    <location>
        <begin position="218"/>
        <end position="245"/>
    </location>
</feature>
<keyword evidence="9" id="KW-0175">Coiled coil</keyword>
<gene>
    <name evidence="13" type="primary">emrA</name>
    <name evidence="13" type="ORF">HMPREF9098_1470</name>
</gene>
<evidence type="ECO:0000256" key="6">
    <source>
        <dbReference type="ARBA" id="ARBA00022692"/>
    </source>
</evidence>
<dbReference type="EMBL" id="AEWV01000023">
    <property type="protein sequence ID" value="EGC17070.1"/>
    <property type="molecule type" value="Genomic_DNA"/>
</dbReference>
<dbReference type="Pfam" id="PF25963">
    <property type="entry name" value="Beta-barrel_AAEA"/>
    <property type="match status" value="1"/>
</dbReference>
<evidence type="ECO:0000256" key="7">
    <source>
        <dbReference type="ARBA" id="ARBA00022989"/>
    </source>
</evidence>
<protein>
    <submittedName>
        <fullName evidence="13">Efflux pump membrane protein</fullName>
    </submittedName>
</protein>
<keyword evidence="14" id="KW-1185">Reference proteome</keyword>
<evidence type="ECO:0000259" key="11">
    <source>
        <dbReference type="Pfam" id="PF25885"/>
    </source>
</evidence>
<dbReference type="GO" id="GO:0015721">
    <property type="term" value="P:bile acid and bile salt transport"/>
    <property type="evidence" value="ECO:0007669"/>
    <property type="project" value="UniProtKB-ARBA"/>
</dbReference>
<comment type="caution">
    <text evidence="13">The sequence shown here is derived from an EMBL/GenBank/DDBJ whole genome shotgun (WGS) entry which is preliminary data.</text>
</comment>
<accession>F0F036</accession>
<dbReference type="Gene3D" id="2.40.30.170">
    <property type="match status" value="1"/>
</dbReference>
<comment type="similarity">
    <text evidence="2">Belongs to the membrane fusion protein (MFP) (TC 8.A.1) family.</text>
</comment>
<dbReference type="Gene3D" id="1.10.287.470">
    <property type="entry name" value="Helix hairpin bin"/>
    <property type="match status" value="1"/>
</dbReference>
<name>F0F036_9NEIS</name>
<evidence type="ECO:0000256" key="4">
    <source>
        <dbReference type="ARBA" id="ARBA00022475"/>
    </source>
</evidence>
<keyword evidence="6 10" id="KW-0812">Transmembrane</keyword>
<feature type="transmembrane region" description="Helical" evidence="10">
    <location>
        <begin position="73"/>
        <end position="91"/>
    </location>
</feature>
<evidence type="ECO:0000256" key="5">
    <source>
        <dbReference type="ARBA" id="ARBA00022519"/>
    </source>
</evidence>
<keyword evidence="3" id="KW-0813">Transport</keyword>
<dbReference type="GO" id="GO:0046677">
    <property type="term" value="P:response to antibiotic"/>
    <property type="evidence" value="ECO:0007669"/>
    <property type="project" value="UniProtKB-ARBA"/>
</dbReference>
<evidence type="ECO:0000313" key="14">
    <source>
        <dbReference type="Proteomes" id="UP000004088"/>
    </source>
</evidence>
<comment type="subcellular location">
    <subcellularLocation>
        <location evidence="1">Cell inner membrane</location>
        <topology evidence="1">Single-pass membrane protein</topology>
    </subcellularLocation>
</comment>
<feature type="domain" description="p-hydroxybenzoic acid efflux pump subunit AaeA-like beta-barrel" evidence="12">
    <location>
        <begin position="320"/>
        <end position="396"/>
    </location>
</feature>
<dbReference type="Proteomes" id="UP000004088">
    <property type="component" value="Unassembled WGS sequence"/>
</dbReference>
<dbReference type="InterPro" id="IPR058634">
    <property type="entry name" value="AaeA-lik-b-barrel"/>
</dbReference>